<protein>
    <recommendedName>
        <fullName evidence="2">Bacteriophage T5 Orf172 DNA-binding domain-containing protein</fullName>
    </recommendedName>
</protein>
<feature type="compositionally biased region" description="Pro residues" evidence="1">
    <location>
        <begin position="227"/>
        <end position="242"/>
    </location>
</feature>
<dbReference type="Pfam" id="PF10544">
    <property type="entry name" value="T5orf172"/>
    <property type="match status" value="1"/>
</dbReference>
<evidence type="ECO:0000313" key="4">
    <source>
        <dbReference type="EnsemblFungi" id="MVLG_02678T0"/>
    </source>
</evidence>
<dbReference type="EnsemblFungi" id="MVLG_02678T0">
    <property type="protein sequence ID" value="MVLG_02678T0"/>
    <property type="gene ID" value="MVLG_02678"/>
</dbReference>
<organism evidence="3">
    <name type="scientific">Microbotryum lychnidis-dioicae (strain p1A1 Lamole / MvSl-1064)</name>
    <name type="common">Anther smut fungus</name>
    <dbReference type="NCBI Taxonomy" id="683840"/>
    <lineage>
        <taxon>Eukaryota</taxon>
        <taxon>Fungi</taxon>
        <taxon>Dikarya</taxon>
        <taxon>Basidiomycota</taxon>
        <taxon>Pucciniomycotina</taxon>
        <taxon>Microbotryomycetes</taxon>
        <taxon>Microbotryales</taxon>
        <taxon>Microbotryaceae</taxon>
        <taxon>Microbotryum</taxon>
    </lineage>
</organism>
<feature type="compositionally biased region" description="Low complexity" evidence="1">
    <location>
        <begin position="86"/>
        <end position="96"/>
    </location>
</feature>
<evidence type="ECO:0000313" key="5">
    <source>
        <dbReference type="Proteomes" id="UP000017200"/>
    </source>
</evidence>
<proteinExistence type="predicted"/>
<feature type="region of interest" description="Disordered" evidence="1">
    <location>
        <begin position="1"/>
        <end position="107"/>
    </location>
</feature>
<dbReference type="InterPro" id="IPR053006">
    <property type="entry name" value="Meiosis_regulatory"/>
</dbReference>
<reference evidence="4" key="4">
    <citation type="submission" date="2015-06" db="UniProtKB">
        <authorList>
            <consortium name="EnsemblFungi"/>
        </authorList>
    </citation>
    <scope>IDENTIFICATION</scope>
</reference>
<dbReference type="PANTHER" id="PTHR28094:SF1">
    <property type="entry name" value="MEIOTICALLY UP-REGULATED GENE 113 PROTEIN"/>
    <property type="match status" value="1"/>
</dbReference>
<accession>U5H5W9</accession>
<feature type="compositionally biased region" description="Gly residues" evidence="1">
    <location>
        <begin position="294"/>
        <end position="306"/>
    </location>
</feature>
<feature type="compositionally biased region" description="Low complexity" evidence="1">
    <location>
        <begin position="18"/>
        <end position="52"/>
    </location>
</feature>
<name>U5H5W9_USTV1</name>
<dbReference type="InParanoid" id="U5H5W9"/>
<dbReference type="AlphaFoldDB" id="U5H5W9"/>
<dbReference type="Proteomes" id="UP000017200">
    <property type="component" value="Unassembled WGS sequence"/>
</dbReference>
<dbReference type="InterPro" id="IPR018306">
    <property type="entry name" value="Phage_T5_Orf172_DNA-bd"/>
</dbReference>
<feature type="compositionally biased region" description="Polar residues" evidence="1">
    <location>
        <begin position="199"/>
        <end position="208"/>
    </location>
</feature>
<feature type="domain" description="Bacteriophage T5 Orf172 DNA-binding" evidence="2">
    <location>
        <begin position="507"/>
        <end position="639"/>
    </location>
</feature>
<evidence type="ECO:0000259" key="2">
    <source>
        <dbReference type="Pfam" id="PF10544"/>
    </source>
</evidence>
<evidence type="ECO:0000256" key="1">
    <source>
        <dbReference type="SAM" id="MobiDB-lite"/>
    </source>
</evidence>
<feature type="region of interest" description="Disordered" evidence="1">
    <location>
        <begin position="144"/>
        <end position="436"/>
    </location>
</feature>
<feature type="compositionally biased region" description="Low complexity" evidence="1">
    <location>
        <begin position="168"/>
        <end position="180"/>
    </location>
</feature>
<feature type="compositionally biased region" description="Polar residues" evidence="1">
    <location>
        <begin position="215"/>
        <end position="224"/>
    </location>
</feature>
<dbReference type="PANTHER" id="PTHR28094">
    <property type="entry name" value="MEIOTICALLY UP-REGULATED GENE 113 PROTEIN"/>
    <property type="match status" value="1"/>
</dbReference>
<dbReference type="EMBL" id="AEIJ01000257">
    <property type="status" value="NOT_ANNOTATED_CDS"/>
    <property type="molecule type" value="Genomic_DNA"/>
</dbReference>
<reference evidence="5" key="1">
    <citation type="submission" date="2010-11" db="EMBL/GenBank/DDBJ databases">
        <title>The genome sequence of Microbotryum violaceum strain p1A1 Lamole.</title>
        <authorList>
            <person name="Cuomo C."/>
            <person name="Perlin M."/>
            <person name="Young S.K."/>
            <person name="Zeng Q."/>
            <person name="Gargeya S."/>
            <person name="Alvarado L."/>
            <person name="Berlin A."/>
            <person name="Chapman S.B."/>
            <person name="Chen Z."/>
            <person name="Freedman E."/>
            <person name="Gellesch M."/>
            <person name="Goldberg J."/>
            <person name="Griggs A."/>
            <person name="Gujja S."/>
            <person name="Heilman E."/>
            <person name="Heiman D."/>
            <person name="Howarth C."/>
            <person name="Mehta T."/>
            <person name="Neiman D."/>
            <person name="Pearson M."/>
            <person name="Roberts A."/>
            <person name="Saif S."/>
            <person name="Shea T."/>
            <person name="Shenoy N."/>
            <person name="Sisk P."/>
            <person name="Stolte C."/>
            <person name="Sykes S."/>
            <person name="White J."/>
            <person name="Yandava C."/>
            <person name="Haas B."/>
            <person name="Nusbaum C."/>
            <person name="Birren B."/>
        </authorList>
    </citation>
    <scope>NUCLEOTIDE SEQUENCE [LARGE SCALE GENOMIC DNA]</scope>
    <source>
        <strain evidence="5">p1A1 Lamole</strain>
    </source>
</reference>
<feature type="compositionally biased region" description="Polar residues" evidence="1">
    <location>
        <begin position="366"/>
        <end position="433"/>
    </location>
</feature>
<reference evidence="3" key="2">
    <citation type="submission" date="2010-11" db="EMBL/GenBank/DDBJ databases">
        <authorList>
            <consortium name="The Broad Institute Genome Sequencing Platform"/>
            <person name="Earl A."/>
            <person name="Ward D."/>
            <person name="Feldgarden M."/>
            <person name="Gevers D."/>
            <person name="Butler R."/>
            <person name="Young S.K."/>
            <person name="Zeng Q."/>
            <person name="Gargeya S."/>
            <person name="Fitzgerald M."/>
            <person name="Haas B."/>
            <person name="Abouelleil A."/>
            <person name="Alvarado L."/>
            <person name="Arachchi H.M."/>
            <person name="Berlin A."/>
            <person name="Brown A."/>
            <person name="Chapman S.B."/>
            <person name="Chen Z."/>
            <person name="Dunbar C."/>
            <person name="Freedman E."/>
            <person name="Gearin G."/>
            <person name="Gellesch M."/>
            <person name="Goldberg J."/>
            <person name="Griggs A."/>
            <person name="Gujja S."/>
            <person name="Heilman E."/>
            <person name="Heiman D."/>
            <person name="Howarth C."/>
            <person name="Larson L."/>
            <person name="Lui A."/>
            <person name="MacDonald P.J.P."/>
            <person name="Mehta T."/>
            <person name="Montmayeur A."/>
            <person name="Murphy C."/>
            <person name="Neiman D."/>
            <person name="Pearson M."/>
            <person name="Priest M."/>
            <person name="Roberts A."/>
            <person name="Saif S."/>
            <person name="Shea T."/>
            <person name="Shenoy N."/>
            <person name="Sisk P."/>
            <person name="Stolte C."/>
            <person name="Sykes S."/>
            <person name="White J."/>
            <person name="Yandava C."/>
            <person name="Wortman J."/>
            <person name="Nusbaum C."/>
            <person name="Birren B."/>
        </authorList>
    </citation>
    <scope>NUCLEOTIDE SEQUENCE</scope>
    <source>
        <strain evidence="3">P1A1 Lamole</strain>
    </source>
</reference>
<reference evidence="3 5" key="3">
    <citation type="journal article" date="2015" name="BMC Genomics">
        <title>Sex and parasites: genomic and transcriptomic analysis of Microbotryum lychnidis-dioicae, the biotrophic and plant-castrating anther smut fungus.</title>
        <authorList>
            <person name="Perlin M.H."/>
            <person name="Amselem J."/>
            <person name="Fontanillas E."/>
            <person name="Toh S.S."/>
            <person name="Chen Z."/>
            <person name="Goldberg J."/>
            <person name="Duplessis S."/>
            <person name="Henrissat B."/>
            <person name="Young S."/>
            <person name="Zeng Q."/>
            <person name="Aguileta G."/>
            <person name="Petit E."/>
            <person name="Badouin H."/>
            <person name="Andrews J."/>
            <person name="Razeeq D."/>
            <person name="Gabaldon T."/>
            <person name="Quesneville H."/>
            <person name="Giraud T."/>
            <person name="Hood M.E."/>
            <person name="Schultz D.J."/>
            <person name="Cuomo C.A."/>
        </authorList>
    </citation>
    <scope>NUCLEOTIDE SEQUENCE [LARGE SCALE GENOMIC DNA]</scope>
    <source>
        <strain evidence="5">p1A1 Lamole</strain>
        <strain evidence="3">P1A1 Lamole</strain>
    </source>
</reference>
<dbReference type="OrthoDB" id="2417614at2759"/>
<sequence length="654" mass="70592">MGAFKNLFKTNHSKRDSPTSTLSPSPSSPSSSSYSNTTTGPNPTTATYYAPPSSRPVWAPNTESTSFRPYTSGFGPRNLGESRPWSHYASASSNSSPPQLQTRAYPPVVASASTPDLAAIGNMMCHQMSTVRLDSERGRDMCWSCHTPPALATPPKTSNRPPLPGPPSSSSKPAISASTSGLPQQSVRAVPGKIHPSSWKDNVQNPVSGTYLPSRPSQHSYHSSTPTGPPPIPPRNLYPPPSSTGSAPSRPTLRLYPQAIPLDPKATLPSPPRGLDPFRQTVPPSPQLPAGLADRGGAGAEIGLGRPGSMQLFHPSGQYRSRNITPQLPGAFPKSAGIEATTLPPASAGIKPKRQANKPIEAPTQKIVSPTSNPGRENVTPAKTSSSAQRRSGTSKAYTPTSTSSSKPRVQCSGTTTSNKRCTRMVESTSGDLSSPGPLHNLHLASYCHQHLKTSLSEPGCFVLSKTRGGEHWVEYADWILSDLDERTKVLLRREMANAVSGMDSEGYLYVHEFPPMSSTTSTTYFKIGRSVKPLSRLSQWKNQCPSRRPIVRDVLPRANSTSRPVGATMQFAERGAPNHHRWERLVLIEVAGRAKMMALCSDQGKRKGDTGSPPCGDCGQRHIEMFELGKGAYDLWVRDVLERWERWCSDVIG</sequence>
<dbReference type="HOGENOM" id="CLU_419320_0_0_1"/>
<dbReference type="EMBL" id="GL541663">
    <property type="protein sequence ID" value="KDE07108.1"/>
    <property type="molecule type" value="Genomic_DNA"/>
</dbReference>
<evidence type="ECO:0000313" key="3">
    <source>
        <dbReference type="EMBL" id="KDE07108.1"/>
    </source>
</evidence>
<gene>
    <name evidence="3" type="ORF">MVLG_02678</name>
</gene>
<dbReference type="STRING" id="683840.U5H5W9"/>
<keyword evidence="5" id="KW-1185">Reference proteome</keyword>